<proteinExistence type="inferred from homology"/>
<dbReference type="PANTHER" id="PTHR30041">
    <property type="entry name" value="ARSENATE REDUCTASE"/>
    <property type="match status" value="1"/>
</dbReference>
<dbReference type="InterPro" id="IPR036249">
    <property type="entry name" value="Thioredoxin-like_sf"/>
</dbReference>
<keyword evidence="4" id="KW-1185">Reference proteome</keyword>
<gene>
    <name evidence="3" type="ORF">GRI58_04760</name>
</gene>
<dbReference type="AlphaFoldDB" id="A0A845ACF6"/>
<evidence type="ECO:0000256" key="1">
    <source>
        <dbReference type="ARBA" id="ARBA00007198"/>
    </source>
</evidence>
<comment type="caution">
    <text evidence="3">The sequence shown here is derived from an EMBL/GenBank/DDBJ whole genome shotgun (WGS) entry which is preliminary data.</text>
</comment>
<dbReference type="InterPro" id="IPR006504">
    <property type="entry name" value="Tscrpt_reg_Spx/MgsR"/>
</dbReference>
<dbReference type="PROSITE" id="PS51353">
    <property type="entry name" value="ARSC"/>
    <property type="match status" value="1"/>
</dbReference>
<dbReference type="InterPro" id="IPR006660">
    <property type="entry name" value="Arsenate_reductase-like"/>
</dbReference>
<evidence type="ECO:0000256" key="2">
    <source>
        <dbReference type="PROSITE-ProRule" id="PRU01282"/>
    </source>
</evidence>
<dbReference type="NCBIfam" id="NF008107">
    <property type="entry name" value="PRK10853.1"/>
    <property type="match status" value="1"/>
</dbReference>
<dbReference type="OrthoDB" id="9803749at2"/>
<dbReference type="NCBIfam" id="TIGR01617">
    <property type="entry name" value="arsC_related"/>
    <property type="match status" value="1"/>
</dbReference>
<accession>A0A845ACF6</accession>
<name>A0A845ACF6_9SPHN</name>
<dbReference type="Proteomes" id="UP000439780">
    <property type="component" value="Unassembled WGS sequence"/>
</dbReference>
<reference evidence="3 4" key="1">
    <citation type="submission" date="2019-12" db="EMBL/GenBank/DDBJ databases">
        <title>Genomic-based taxomic classification of the family Erythrobacteraceae.</title>
        <authorList>
            <person name="Xu L."/>
        </authorList>
    </citation>
    <scope>NUCLEOTIDE SEQUENCE [LARGE SCALE GENOMIC DNA]</scope>
    <source>
        <strain evidence="3 4">KEMB 9005-328</strain>
    </source>
</reference>
<sequence>MTIQIYGIPNCDTIKKARKWLEANGLDYDFHDYKKEGADPAKLALWADECGWECLLNRRGTTFRKLPEDDKADIDRAKALKLMEAHPSMIKRPVAEHADGQRVLVGFTQSEWENAFC</sequence>
<dbReference type="Pfam" id="PF03960">
    <property type="entry name" value="ArsC"/>
    <property type="match status" value="1"/>
</dbReference>
<dbReference type="EMBL" id="WTYA01000003">
    <property type="protein sequence ID" value="MXP28132.1"/>
    <property type="molecule type" value="Genomic_DNA"/>
</dbReference>
<comment type="similarity">
    <text evidence="1 2">Belongs to the ArsC family.</text>
</comment>
<organism evidence="3 4">
    <name type="scientific">Qipengyuania algicida</name>
    <dbReference type="NCBI Taxonomy" id="1836209"/>
    <lineage>
        <taxon>Bacteria</taxon>
        <taxon>Pseudomonadati</taxon>
        <taxon>Pseudomonadota</taxon>
        <taxon>Alphaproteobacteria</taxon>
        <taxon>Sphingomonadales</taxon>
        <taxon>Erythrobacteraceae</taxon>
        <taxon>Qipengyuania</taxon>
    </lineage>
</organism>
<dbReference type="SUPFAM" id="SSF52833">
    <property type="entry name" value="Thioredoxin-like"/>
    <property type="match status" value="1"/>
</dbReference>
<dbReference type="CDD" id="cd03035">
    <property type="entry name" value="ArsC_Yffb"/>
    <property type="match status" value="1"/>
</dbReference>
<dbReference type="RefSeq" id="WP_160752443.1">
    <property type="nucleotide sequence ID" value="NZ_WTYA01000003.1"/>
</dbReference>
<evidence type="ECO:0000313" key="4">
    <source>
        <dbReference type="Proteomes" id="UP000439780"/>
    </source>
</evidence>
<dbReference type="PANTHER" id="PTHR30041:SF8">
    <property type="entry name" value="PROTEIN YFFB"/>
    <property type="match status" value="1"/>
</dbReference>
<dbReference type="Gene3D" id="3.40.30.10">
    <property type="entry name" value="Glutaredoxin"/>
    <property type="match status" value="1"/>
</dbReference>
<protein>
    <submittedName>
        <fullName evidence="3">ArsC family reductase</fullName>
    </submittedName>
</protein>
<evidence type="ECO:0000313" key="3">
    <source>
        <dbReference type="EMBL" id="MXP28132.1"/>
    </source>
</evidence>